<dbReference type="AlphaFoldDB" id="E1ZI27"/>
<keyword evidence="2" id="KW-0032">Aminotransferase</keyword>
<dbReference type="InterPro" id="IPR015424">
    <property type="entry name" value="PyrdxlP-dep_Trfase"/>
</dbReference>
<dbReference type="STRING" id="554065.E1ZI27"/>
<dbReference type="InterPro" id="IPR015421">
    <property type="entry name" value="PyrdxlP-dep_Trfase_major"/>
</dbReference>
<keyword evidence="3" id="KW-0808">Transferase</keyword>
<evidence type="ECO:0000256" key="4">
    <source>
        <dbReference type="ARBA" id="ARBA00022898"/>
    </source>
</evidence>
<dbReference type="RefSeq" id="XP_005846808.1">
    <property type="nucleotide sequence ID" value="XM_005846746.1"/>
</dbReference>
<dbReference type="GeneID" id="17354043"/>
<dbReference type="OrthoDB" id="7042322at2759"/>
<dbReference type="InParanoid" id="E1ZI27"/>
<dbReference type="GO" id="GO:0008483">
    <property type="term" value="F:transaminase activity"/>
    <property type="evidence" value="ECO:0007669"/>
    <property type="project" value="UniProtKB-KW"/>
</dbReference>
<evidence type="ECO:0000313" key="5">
    <source>
        <dbReference type="EMBL" id="EFN54706.1"/>
    </source>
</evidence>
<dbReference type="Gene3D" id="3.40.640.10">
    <property type="entry name" value="Type I PLP-dependent aspartate aminotransferase-like (Major domain)"/>
    <property type="match status" value="1"/>
</dbReference>
<evidence type="ECO:0008006" key="7">
    <source>
        <dbReference type="Google" id="ProtNLM"/>
    </source>
</evidence>
<dbReference type="eggNOG" id="KOG0257">
    <property type="taxonomic scope" value="Eukaryota"/>
</dbReference>
<dbReference type="InterPro" id="IPR015422">
    <property type="entry name" value="PyrdxlP-dep_Trfase_small"/>
</dbReference>
<accession>E1ZI27</accession>
<evidence type="ECO:0000256" key="3">
    <source>
        <dbReference type="ARBA" id="ARBA00022679"/>
    </source>
</evidence>
<dbReference type="KEGG" id="cvr:CHLNCDRAFT_135366"/>
<evidence type="ECO:0000256" key="1">
    <source>
        <dbReference type="ARBA" id="ARBA00001933"/>
    </source>
</evidence>
<sequence length="158" mass="17253">MVATQFASARLRLAANSSRSTQQHARRQLAVQCVAAPEQKVTTRVQRNKNMGKLQAGYLFPEIARRRKAHQEANPEAKIISLGIGDTTEPIPPFIADAMQAASQGLGTPEGYSGYGAEQGRGELREAICRRLYEAVGRKPNEVFVSDGSKCDIGRLQL</sequence>
<dbReference type="InterPro" id="IPR019942">
    <property type="entry name" value="DapL/ALD1"/>
</dbReference>
<dbReference type="PANTHER" id="PTHR43144">
    <property type="entry name" value="AMINOTRANSFERASE"/>
    <property type="match status" value="1"/>
</dbReference>
<evidence type="ECO:0000313" key="6">
    <source>
        <dbReference type="Proteomes" id="UP000008141"/>
    </source>
</evidence>
<protein>
    <recommendedName>
        <fullName evidence="7">Aminotransferase class I/classII domain-containing protein</fullName>
    </recommendedName>
</protein>
<feature type="non-terminal residue" evidence="5">
    <location>
        <position position="158"/>
    </location>
</feature>
<reference evidence="5 6" key="1">
    <citation type="journal article" date="2010" name="Plant Cell">
        <title>The Chlorella variabilis NC64A genome reveals adaptation to photosymbiosis, coevolution with viruses, and cryptic sex.</title>
        <authorList>
            <person name="Blanc G."/>
            <person name="Duncan G."/>
            <person name="Agarkova I."/>
            <person name="Borodovsky M."/>
            <person name="Gurnon J."/>
            <person name="Kuo A."/>
            <person name="Lindquist E."/>
            <person name="Lucas S."/>
            <person name="Pangilinan J."/>
            <person name="Polle J."/>
            <person name="Salamov A."/>
            <person name="Terry A."/>
            <person name="Yamada T."/>
            <person name="Dunigan D.D."/>
            <person name="Grigoriev I.V."/>
            <person name="Claverie J.M."/>
            <person name="Van Etten J.L."/>
        </authorList>
    </citation>
    <scope>NUCLEOTIDE SEQUENCE [LARGE SCALE GENOMIC DNA]</scope>
    <source>
        <strain evidence="5 6">NC64A</strain>
    </source>
</reference>
<comment type="cofactor">
    <cofactor evidence="1">
        <name>pyridoxal 5'-phosphate</name>
        <dbReference type="ChEBI" id="CHEBI:597326"/>
    </cofactor>
</comment>
<organism evidence="6">
    <name type="scientific">Chlorella variabilis</name>
    <name type="common">Green alga</name>
    <dbReference type="NCBI Taxonomy" id="554065"/>
    <lineage>
        <taxon>Eukaryota</taxon>
        <taxon>Viridiplantae</taxon>
        <taxon>Chlorophyta</taxon>
        <taxon>core chlorophytes</taxon>
        <taxon>Trebouxiophyceae</taxon>
        <taxon>Chlorellales</taxon>
        <taxon>Chlorellaceae</taxon>
        <taxon>Chlorella clade</taxon>
        <taxon>Chlorella</taxon>
    </lineage>
</organism>
<proteinExistence type="predicted"/>
<dbReference type="Proteomes" id="UP000008141">
    <property type="component" value="Unassembled WGS sequence"/>
</dbReference>
<gene>
    <name evidence="5" type="ORF">CHLNCDRAFT_135366</name>
</gene>
<evidence type="ECO:0000256" key="2">
    <source>
        <dbReference type="ARBA" id="ARBA00022576"/>
    </source>
</evidence>
<dbReference type="EMBL" id="GL433847">
    <property type="protein sequence ID" value="EFN54706.1"/>
    <property type="molecule type" value="Genomic_DNA"/>
</dbReference>
<dbReference type="SUPFAM" id="SSF53383">
    <property type="entry name" value="PLP-dependent transferases"/>
    <property type="match status" value="1"/>
</dbReference>
<keyword evidence="4" id="KW-0663">Pyridoxal phosphate</keyword>
<dbReference type="Gene3D" id="3.90.1150.10">
    <property type="entry name" value="Aspartate Aminotransferase, domain 1"/>
    <property type="match status" value="1"/>
</dbReference>
<name>E1ZI27_CHLVA</name>
<dbReference type="OMA" id="ARIRCIA"/>
<keyword evidence="6" id="KW-1185">Reference proteome</keyword>